<reference evidence="14 15" key="1">
    <citation type="submission" date="2021-05" db="EMBL/GenBank/DDBJ databases">
        <title>Novel Bacillus species.</title>
        <authorList>
            <person name="Liu G."/>
        </authorList>
    </citation>
    <scope>NUCLEOTIDE SEQUENCE [LARGE SCALE GENOMIC DNA]</scope>
    <source>
        <strain evidence="14 15">FJAT-49732</strain>
    </source>
</reference>
<dbReference type="PRINTS" id="PR00344">
    <property type="entry name" value="BCTRLSENSOR"/>
</dbReference>
<dbReference type="InterPro" id="IPR004358">
    <property type="entry name" value="Sig_transdc_His_kin-like_C"/>
</dbReference>
<dbReference type="InterPro" id="IPR041664">
    <property type="entry name" value="AAA_16"/>
</dbReference>
<dbReference type="SUPFAM" id="SSF55781">
    <property type="entry name" value="GAF domain-like"/>
    <property type="match status" value="1"/>
</dbReference>
<dbReference type="GO" id="GO:0005886">
    <property type="term" value="C:plasma membrane"/>
    <property type="evidence" value="ECO:0007669"/>
    <property type="project" value="UniProtKB-SubCell"/>
</dbReference>
<evidence type="ECO:0000256" key="1">
    <source>
        <dbReference type="ARBA" id="ARBA00000085"/>
    </source>
</evidence>
<dbReference type="PROSITE" id="PS50109">
    <property type="entry name" value="HIS_KIN"/>
    <property type="match status" value="1"/>
</dbReference>
<evidence type="ECO:0000256" key="3">
    <source>
        <dbReference type="ARBA" id="ARBA00012438"/>
    </source>
</evidence>
<gene>
    <name evidence="14" type="ORF">KHA93_22475</name>
</gene>
<dbReference type="Gene3D" id="3.30.565.10">
    <property type="entry name" value="Histidine kinase-like ATPase, C-terminal domain"/>
    <property type="match status" value="1"/>
</dbReference>
<dbReference type="Pfam" id="PF01590">
    <property type="entry name" value="GAF"/>
    <property type="match status" value="1"/>
</dbReference>
<evidence type="ECO:0000256" key="10">
    <source>
        <dbReference type="ARBA" id="ARBA00023136"/>
    </source>
</evidence>
<dbReference type="InterPro" id="IPR003594">
    <property type="entry name" value="HATPase_dom"/>
</dbReference>
<dbReference type="FunFam" id="3.30.565.10:FF:000006">
    <property type="entry name" value="Sensor histidine kinase WalK"/>
    <property type="match status" value="1"/>
</dbReference>
<dbReference type="SMART" id="SM00388">
    <property type="entry name" value="HisKA"/>
    <property type="match status" value="1"/>
</dbReference>
<dbReference type="EC" id="2.7.13.3" evidence="3"/>
<name>A0A942YQL0_9BACI</name>
<dbReference type="Gene3D" id="1.10.287.130">
    <property type="match status" value="1"/>
</dbReference>
<dbReference type="InterPro" id="IPR000719">
    <property type="entry name" value="Prot_kinase_dom"/>
</dbReference>
<dbReference type="Gene3D" id="3.40.50.300">
    <property type="entry name" value="P-loop containing nucleotide triphosphate hydrolases"/>
    <property type="match status" value="1"/>
</dbReference>
<dbReference type="CDD" id="cd00082">
    <property type="entry name" value="HisKA"/>
    <property type="match status" value="1"/>
</dbReference>
<dbReference type="Pfam" id="PF13191">
    <property type="entry name" value="AAA_16"/>
    <property type="match status" value="1"/>
</dbReference>
<dbReference type="SUPFAM" id="SSF55874">
    <property type="entry name" value="ATPase domain of HSP90 chaperone/DNA topoisomerase II/histidine kinase"/>
    <property type="match status" value="1"/>
</dbReference>
<keyword evidence="7" id="KW-0418">Kinase</keyword>
<evidence type="ECO:0000256" key="6">
    <source>
        <dbReference type="ARBA" id="ARBA00022741"/>
    </source>
</evidence>
<dbReference type="InterPro" id="IPR036890">
    <property type="entry name" value="HATPase_C_sf"/>
</dbReference>
<feature type="domain" description="Histidine kinase" evidence="13">
    <location>
        <begin position="1501"/>
        <end position="1720"/>
    </location>
</feature>
<keyword evidence="15" id="KW-1185">Reference proteome</keyword>
<dbReference type="RefSeq" id="WP_213113155.1">
    <property type="nucleotide sequence ID" value="NZ_JAGYPJ010000002.1"/>
</dbReference>
<keyword evidence="11" id="KW-0175">Coiled coil</keyword>
<dbReference type="InterPro" id="IPR036097">
    <property type="entry name" value="HisK_dim/P_sf"/>
</dbReference>
<keyword evidence="5" id="KW-0808">Transferase</keyword>
<dbReference type="InterPro" id="IPR003661">
    <property type="entry name" value="HisK_dim/P_dom"/>
</dbReference>
<comment type="caution">
    <text evidence="14">The sequence shown here is derived from an EMBL/GenBank/DDBJ whole genome shotgun (WGS) entry which is preliminary data.</text>
</comment>
<dbReference type="Pfam" id="PF00512">
    <property type="entry name" value="HisKA"/>
    <property type="match status" value="1"/>
</dbReference>
<evidence type="ECO:0000313" key="15">
    <source>
        <dbReference type="Proteomes" id="UP000682713"/>
    </source>
</evidence>
<dbReference type="PROSITE" id="PS50011">
    <property type="entry name" value="PROTEIN_KINASE_DOM"/>
    <property type="match status" value="1"/>
</dbReference>
<dbReference type="InterPro" id="IPR011009">
    <property type="entry name" value="Kinase-like_dom_sf"/>
</dbReference>
<dbReference type="Pfam" id="PF00069">
    <property type="entry name" value="Pkinase"/>
    <property type="match status" value="1"/>
</dbReference>
<evidence type="ECO:0000256" key="8">
    <source>
        <dbReference type="ARBA" id="ARBA00022840"/>
    </source>
</evidence>
<organism evidence="14 15">
    <name type="scientific">Lederbergia citrisecunda</name>
    <dbReference type="NCBI Taxonomy" id="2833583"/>
    <lineage>
        <taxon>Bacteria</taxon>
        <taxon>Bacillati</taxon>
        <taxon>Bacillota</taxon>
        <taxon>Bacilli</taxon>
        <taxon>Bacillales</taxon>
        <taxon>Bacillaceae</taxon>
        <taxon>Lederbergia</taxon>
    </lineage>
</organism>
<evidence type="ECO:0000256" key="2">
    <source>
        <dbReference type="ARBA" id="ARBA00004651"/>
    </source>
</evidence>
<dbReference type="GO" id="GO:0005524">
    <property type="term" value="F:ATP binding"/>
    <property type="evidence" value="ECO:0007669"/>
    <property type="project" value="UniProtKB-KW"/>
</dbReference>
<feature type="domain" description="Protein kinase" evidence="12">
    <location>
        <begin position="14"/>
        <end position="275"/>
    </location>
</feature>
<proteinExistence type="predicted"/>
<comment type="catalytic activity">
    <reaction evidence="1">
        <text>ATP + protein L-histidine = ADP + protein N-phospho-L-histidine.</text>
        <dbReference type="EC" id="2.7.13.3"/>
    </reaction>
</comment>
<dbReference type="SMART" id="SM00387">
    <property type="entry name" value="HATPase_c"/>
    <property type="match status" value="1"/>
</dbReference>
<dbReference type="FunFam" id="1.10.287.130:FF:000001">
    <property type="entry name" value="Two-component sensor histidine kinase"/>
    <property type="match status" value="1"/>
</dbReference>
<dbReference type="InterPro" id="IPR053159">
    <property type="entry name" value="Hybrid_Histidine_Kinase"/>
</dbReference>
<dbReference type="Proteomes" id="UP000682713">
    <property type="component" value="Unassembled WGS sequence"/>
</dbReference>
<dbReference type="InterPro" id="IPR005467">
    <property type="entry name" value="His_kinase_dom"/>
</dbReference>
<dbReference type="SUPFAM" id="SSF52540">
    <property type="entry name" value="P-loop containing nucleoside triphosphate hydrolases"/>
    <property type="match status" value="1"/>
</dbReference>
<dbReference type="Gene3D" id="3.30.450.40">
    <property type="match status" value="1"/>
</dbReference>
<keyword evidence="9" id="KW-0902">Two-component regulatory system</keyword>
<dbReference type="SUPFAM" id="SSF47384">
    <property type="entry name" value="Homodimeric domain of signal transducing histidine kinase"/>
    <property type="match status" value="1"/>
</dbReference>
<accession>A0A942YQL0</accession>
<dbReference type="SUPFAM" id="SSF56112">
    <property type="entry name" value="Protein kinase-like (PK-like)"/>
    <property type="match status" value="1"/>
</dbReference>
<keyword evidence="10" id="KW-0472">Membrane</keyword>
<dbReference type="InterPro" id="IPR027417">
    <property type="entry name" value="P-loop_NTPase"/>
</dbReference>
<evidence type="ECO:0000313" key="14">
    <source>
        <dbReference type="EMBL" id="MBS4202371.1"/>
    </source>
</evidence>
<dbReference type="SMART" id="SM00065">
    <property type="entry name" value="GAF"/>
    <property type="match status" value="1"/>
</dbReference>
<evidence type="ECO:0000256" key="4">
    <source>
        <dbReference type="ARBA" id="ARBA00022553"/>
    </source>
</evidence>
<keyword evidence="6" id="KW-0547">Nucleotide-binding</keyword>
<dbReference type="GO" id="GO:0000155">
    <property type="term" value="F:phosphorelay sensor kinase activity"/>
    <property type="evidence" value="ECO:0007669"/>
    <property type="project" value="InterPro"/>
</dbReference>
<dbReference type="PANTHER" id="PTHR43642">
    <property type="entry name" value="HYBRID SIGNAL TRANSDUCTION HISTIDINE KINASE G"/>
    <property type="match status" value="1"/>
</dbReference>
<dbReference type="InterPro" id="IPR003018">
    <property type="entry name" value="GAF"/>
</dbReference>
<keyword evidence="8" id="KW-0067">ATP-binding</keyword>
<evidence type="ECO:0000256" key="9">
    <source>
        <dbReference type="ARBA" id="ARBA00023012"/>
    </source>
</evidence>
<dbReference type="Pfam" id="PF02518">
    <property type="entry name" value="HATPase_c"/>
    <property type="match status" value="1"/>
</dbReference>
<evidence type="ECO:0000256" key="7">
    <source>
        <dbReference type="ARBA" id="ARBA00022777"/>
    </source>
</evidence>
<dbReference type="EMBL" id="JAGYPJ010000002">
    <property type="protein sequence ID" value="MBS4202371.1"/>
    <property type="molecule type" value="Genomic_DNA"/>
</dbReference>
<keyword evidence="4" id="KW-0597">Phosphoprotein</keyword>
<dbReference type="CDD" id="cd14014">
    <property type="entry name" value="STKc_PknB_like"/>
    <property type="match status" value="1"/>
</dbReference>
<dbReference type="Gene3D" id="1.10.510.10">
    <property type="entry name" value="Transferase(Phosphotransferase) domain 1"/>
    <property type="match status" value="1"/>
</dbReference>
<sequence length="1727" mass="200079">MNVPVELQTNLPGYEGLVELEANQTCVYFKAIDRTTKRHVLIKNLIKEDLDFQELTTVAHEYKITKNLEVNGLLKPIKLESYWNKPYLITEFFQGISLSTYMKKHVIDINQFLLIAIELTTIIEELHQCHIIHKSIHPDNILINEWTSELRITGFYHAAMLTRENYRAHINPYILGKQLYYISPEQTGRINHFLDSRTDLYSLGVVFYELLTGILPFNMEDPVELVHAHIAKRPIPPDEIDPLLPKKLSEIIMKLLSKMPESRYQSATGLKHDLLKFEKQLDFPLGQNDPPQIFDIGDKLYGRDAELRTFMAAFDHVCKGHSSFVLIPGVSGIGKTALVNEVQKPLVRNKGYFISGKFDQLKRSVPYDPLIQALQDLIKQVMAEGEKSIQHLRTRLEAELGPYLSAIAKMIPALKWIVGEIEEPEVLPAIESHNRLRFAFLKFIHLFSNEDHPLVIFLDDLQWADHATLDLLQYILSQQKVQYLFVIGAYRDNEVDVTHPFHLMSKELQSIQDLVKYIHLNPLKKEDIQEWVEDALYCNAEESEELASFIEKITKGNPFFIKQLFQSFYEQQFISFDEEQRKWTSDFRQLTNLNIQDDIIALIVERLNKLPYETQKLLKLASCIGNEFEINVLSTVYEKNTVTTANTLWDALREGMLLPLSPTYKWIYEDREIDLTETQPLHYKFLHDRIQQAVYSTMTETEREQNHLSIGRLLLSYYTSRNYFEENIFVIINHLNQCSNYLNSSERLQLAEWNCMAGEKAKQGAAFKASLSFFKIGKELLGVKAWELHNKLTARLTIGLGEAEYLDNQFDNAEERFDEALSKVLTKQEQLQIYQLKIALYTHLHRVEEAIDCGLKGLHLFGWHINKTPGKLTVAKEFLKTKMYLSRKKATDLKNLPPILDEDKRLILRTFINMNASSYHVDQNLAALLMLKAINFTLKYGTTDVSALVYNNYSLILSSGFHQYNNSYEFGRLALYEAENSQNSHLLGRVYFVYGSFVNHWKNHIMYSQQYLEHSQKHCIESGNAHLAGAGSSFICMISFLKGHRLAETLNTIEEQLNFSKQIQYGLSKNYLNELKYWIYILNETNVNPDWSFPQITDDESAEIVHYTVRLQIAYLLDNNDIAKEFMKKLNKLVNRSLTLVIAPEYYFYKDLWMAKLYEDSTTKEKYYFRKQLNKHLSLWRKWAKQSPANYEHKYLLIKAEAARIKKDFTNAAMYYDQSIMLAQKNGFIQDTAIANECAGRFYISRHLPFAAKAYLTSAVSAFDNWGAVRRSNFLRTKYQNLLINDYAAEGASTVNFSVDLATMMKAAQALSGEIVLENLLTRLMNIVLENSGAQKMTMFLKMEEQLKPVAHGNIEKIEMFAQEETIEYPVNLIYYVEKSLEPVVLSSGTLSGMFKHDPYIRKYQPKSVLCFPILHQGKLIGILFLENNMMTHAFTKERIEILNILSTHAAISLENAFLYRNLEKKVKERTAQLEFAYEDLEKANRELAQSEEMRRKFLSNVSHDLRSPITSVRGYIEAILEGVITKEEDKELYLQRSHQRLLMLNRMIEDLFELTKLEAGGLSLHLEYIPSNQLLEHVKKLFEHDVISANLDFNVHIEPLSEEYPLLEVDIRRIEQVMLNLISNALKYTKVGGITLQHKVDSDKKEAIFILTDTGIGIAKADLPLIFERFYTKSFERNDGNGLGLSICKEIIHYHQGEISVESIEGKGTSFIIRLPIFEFEEEVLH</sequence>
<dbReference type="PANTHER" id="PTHR43642:SF1">
    <property type="entry name" value="HYBRID SIGNAL TRANSDUCTION HISTIDINE KINASE G"/>
    <property type="match status" value="1"/>
</dbReference>
<dbReference type="InterPro" id="IPR029016">
    <property type="entry name" value="GAF-like_dom_sf"/>
</dbReference>
<comment type="subcellular location">
    <subcellularLocation>
        <location evidence="2">Cell membrane</location>
        <topology evidence="2">Multi-pass membrane protein</topology>
    </subcellularLocation>
</comment>
<evidence type="ECO:0000256" key="5">
    <source>
        <dbReference type="ARBA" id="ARBA00022679"/>
    </source>
</evidence>
<evidence type="ECO:0000256" key="11">
    <source>
        <dbReference type="SAM" id="Coils"/>
    </source>
</evidence>
<evidence type="ECO:0000259" key="12">
    <source>
        <dbReference type="PROSITE" id="PS50011"/>
    </source>
</evidence>
<evidence type="ECO:0000259" key="13">
    <source>
        <dbReference type="PROSITE" id="PS50109"/>
    </source>
</evidence>
<protein>
    <recommendedName>
        <fullName evidence="3">histidine kinase</fullName>
        <ecNumber evidence="3">2.7.13.3</ecNumber>
    </recommendedName>
</protein>
<feature type="coiled-coil region" evidence="11">
    <location>
        <begin position="1460"/>
        <end position="1501"/>
    </location>
</feature>